<reference evidence="1" key="1">
    <citation type="submission" date="2021-05" db="EMBL/GenBank/DDBJ databases">
        <title>Draft genomes of bacteria isolated from model marine particles.</title>
        <authorList>
            <person name="Datta M.S."/>
            <person name="Schwartzman J.A."/>
            <person name="Enke T.N."/>
            <person name="Saavedra J."/>
            <person name="Cermak N."/>
            <person name="Cordero O.X."/>
        </authorList>
    </citation>
    <scope>NUCLEOTIDE SEQUENCE</scope>
    <source>
        <strain evidence="1">I2M19</strain>
    </source>
</reference>
<gene>
    <name evidence="1" type="ORF">KO493_15725</name>
</gene>
<evidence type="ECO:0000313" key="2">
    <source>
        <dbReference type="Proteomes" id="UP001647509"/>
    </source>
</evidence>
<evidence type="ECO:0000313" key="1">
    <source>
        <dbReference type="EMBL" id="MBU2952150.1"/>
    </source>
</evidence>
<name>A0ACC5UD56_9FLAO</name>
<keyword evidence="2" id="KW-1185">Reference proteome</keyword>
<protein>
    <submittedName>
        <fullName evidence="1">Uncharacterized protein</fullName>
    </submittedName>
</protein>
<organism evidence="1 2">
    <name type="scientific">Pseudotamlana agarivorans</name>
    <dbReference type="NCBI Taxonomy" id="481183"/>
    <lineage>
        <taxon>Bacteria</taxon>
        <taxon>Pseudomonadati</taxon>
        <taxon>Bacteroidota</taxon>
        <taxon>Flavobacteriia</taxon>
        <taxon>Flavobacteriales</taxon>
        <taxon>Flavobacteriaceae</taxon>
        <taxon>Pseudotamlana</taxon>
    </lineage>
</organism>
<accession>A0ACC5UD56</accession>
<comment type="caution">
    <text evidence="1">The sequence shown here is derived from an EMBL/GenBank/DDBJ whole genome shotgun (WGS) entry which is preliminary data.</text>
</comment>
<proteinExistence type="predicted"/>
<dbReference type="Proteomes" id="UP001647509">
    <property type="component" value="Unassembled WGS sequence"/>
</dbReference>
<sequence>MFKRIIKTIIDENRRLHQENKAHLKELEWANIYHDSIRGKKELQNLSLNIGRWAGNYTFFYILNRILTDYKPNSIIELGLGESSKFISVFIENYSKDTSHLIIEESSDWRDSFNSNFKLFQNSKIEVCNLVTKQVRGVETNGYDQIENFTNSKFDLYIVDGPLGSLNYSRYDILKFVENLGASDDFIIIVDDYHRNGEKETANELATLFDAKKIKINTAVYAGVKSLIVFATEKYKYATSF</sequence>
<dbReference type="EMBL" id="JAHKPD010000025">
    <property type="protein sequence ID" value="MBU2952150.1"/>
    <property type="molecule type" value="Genomic_DNA"/>
</dbReference>